<name>A0A1I7IDE7_9FIRM</name>
<keyword evidence="2" id="KW-1185">Reference proteome</keyword>
<gene>
    <name evidence="1" type="ORF">SAMN05216508_1417</name>
</gene>
<dbReference type="EMBL" id="FPBT01000041">
    <property type="protein sequence ID" value="SFU70967.1"/>
    <property type="molecule type" value="Genomic_DNA"/>
</dbReference>
<proteinExistence type="predicted"/>
<dbReference type="STRING" id="155865.SAMN05216515_1449"/>
<protein>
    <submittedName>
        <fullName evidence="1">Uncharacterized protein</fullName>
    </submittedName>
</protein>
<dbReference type="Proteomes" id="UP000198817">
    <property type="component" value="Unassembled WGS sequence"/>
</dbReference>
<reference evidence="1 2" key="1">
    <citation type="submission" date="2016-10" db="EMBL/GenBank/DDBJ databases">
        <authorList>
            <person name="de Groot N.N."/>
        </authorList>
    </citation>
    <scope>NUCLEOTIDE SEQUENCE [LARGE SCALE GENOMIC DNA]</scope>
    <source>
        <strain evidence="1 2">KHGC13</strain>
    </source>
</reference>
<organism evidence="1 2">
    <name type="scientific">Eubacterium pyruvativorans</name>
    <dbReference type="NCBI Taxonomy" id="155865"/>
    <lineage>
        <taxon>Bacteria</taxon>
        <taxon>Bacillati</taxon>
        <taxon>Bacillota</taxon>
        <taxon>Clostridia</taxon>
        <taxon>Eubacteriales</taxon>
        <taxon>Eubacteriaceae</taxon>
        <taxon>Eubacterium</taxon>
    </lineage>
</organism>
<evidence type="ECO:0000313" key="1">
    <source>
        <dbReference type="EMBL" id="SFU70967.1"/>
    </source>
</evidence>
<evidence type="ECO:0000313" key="2">
    <source>
        <dbReference type="Proteomes" id="UP000198817"/>
    </source>
</evidence>
<dbReference type="AlphaFoldDB" id="A0A1I7IDE7"/>
<sequence length="101" mass="11750">MILELFDDQDTNPNGACIIFSTHYAEILDFIRRKDNVYITRKTDGSLSVSKLSAECRRNDIKKSDLFLSNCLRGTAPKFRQIQNLKETICQEIKRQRPAFH</sequence>
<accession>A0A1I7IDE7</accession>